<accession>A0A2N5MZU1</accession>
<dbReference type="InterPro" id="IPR027304">
    <property type="entry name" value="Trigger_fact/SurA_dom_sf"/>
</dbReference>
<feature type="region of interest" description="Disordered" evidence="2">
    <location>
        <begin position="301"/>
        <end position="326"/>
    </location>
</feature>
<dbReference type="Gene3D" id="1.10.4030.10">
    <property type="entry name" value="Porin chaperone SurA, peptide-binding domain"/>
    <property type="match status" value="1"/>
</dbReference>
<dbReference type="Pfam" id="PF00639">
    <property type="entry name" value="Rotamase"/>
    <property type="match status" value="1"/>
</dbReference>
<dbReference type="EMBL" id="NFEZ01000004">
    <property type="protein sequence ID" value="PLT43598.1"/>
    <property type="molecule type" value="Genomic_DNA"/>
</dbReference>
<dbReference type="RefSeq" id="WP_180968416.1">
    <property type="nucleotide sequence ID" value="NZ_NFEZ01000004.1"/>
</dbReference>
<keyword evidence="1 4" id="KW-0413">Isomerase</keyword>
<name>A0A2N5MZU1_9BACL</name>
<dbReference type="Proteomes" id="UP000234789">
    <property type="component" value="Unassembled WGS sequence"/>
</dbReference>
<gene>
    <name evidence="4" type="ORF">B8V81_2029</name>
</gene>
<evidence type="ECO:0000256" key="2">
    <source>
        <dbReference type="SAM" id="MobiDB-lite"/>
    </source>
</evidence>
<evidence type="ECO:0000259" key="3">
    <source>
        <dbReference type="PROSITE" id="PS50198"/>
    </source>
</evidence>
<comment type="caution">
    <text evidence="4">The sequence shown here is derived from an EMBL/GenBank/DDBJ whole genome shotgun (WGS) entry which is preliminary data.</text>
</comment>
<dbReference type="SUPFAM" id="SSF109998">
    <property type="entry name" value="Triger factor/SurA peptide-binding domain-like"/>
    <property type="match status" value="1"/>
</dbReference>
<sequence length="326" mass="34841">MGRDKALKTIIGLQAACMIVLAAFVLAGQLRGEPVLVPVGAQVGENGEDGGDGTAAVVGSDVIAESELAARLRDQYGESVLQTMMIRSALDQESAKAGLAVTEAEIEAELQAQMEGYGDEEGFYREMESQFGLDRDEVYEEAMYRLLMEKWMTQGIAVSDDRVDTYLQEHESELRPSPRAHLRWIVSASRAEAEALLGRLEAGEDFAELARRHSLDEATAELGGDLGVVEEGDPFLDPGAAAAAAELAEGELGGPAEVEGGFALVQLLERESPPALDEQVLRSKVRRLIALDEAGSLKEGEQRLLRQYGARTGADASPQPAPSASG</sequence>
<dbReference type="EC" id="5.2.1.8" evidence="4"/>
<keyword evidence="1" id="KW-0697">Rotamase</keyword>
<dbReference type="PANTHER" id="PTHR47245">
    <property type="entry name" value="PEPTIDYLPROLYL ISOMERASE"/>
    <property type="match status" value="1"/>
</dbReference>
<dbReference type="SUPFAM" id="SSF54534">
    <property type="entry name" value="FKBP-like"/>
    <property type="match status" value="1"/>
</dbReference>
<evidence type="ECO:0000313" key="4">
    <source>
        <dbReference type="EMBL" id="PLT43598.1"/>
    </source>
</evidence>
<dbReference type="InterPro" id="IPR023058">
    <property type="entry name" value="PPIase_PpiC_CS"/>
</dbReference>
<dbReference type="PANTHER" id="PTHR47245:SF2">
    <property type="entry name" value="PEPTIDYL-PROLYL CIS-TRANS ISOMERASE HP_0175-RELATED"/>
    <property type="match status" value="1"/>
</dbReference>
<organism evidence="4 5">
    <name type="scientific">Paenibacillus pasadenensis</name>
    <dbReference type="NCBI Taxonomy" id="217090"/>
    <lineage>
        <taxon>Bacteria</taxon>
        <taxon>Bacillati</taxon>
        <taxon>Bacillota</taxon>
        <taxon>Bacilli</taxon>
        <taxon>Bacillales</taxon>
        <taxon>Paenibacillaceae</taxon>
        <taxon>Paenibacillus</taxon>
    </lineage>
</organism>
<feature type="domain" description="PpiC" evidence="3">
    <location>
        <begin position="177"/>
        <end position="269"/>
    </location>
</feature>
<dbReference type="GO" id="GO:0003755">
    <property type="term" value="F:peptidyl-prolyl cis-trans isomerase activity"/>
    <property type="evidence" value="ECO:0007669"/>
    <property type="project" value="UniProtKB-KW"/>
</dbReference>
<reference evidence="4 5" key="1">
    <citation type="submission" date="2017-05" db="EMBL/GenBank/DDBJ databases">
        <title>Functional genome analysis of Paenibacillus pasadenensis strain R16: insights on endophytic life style and antifungal activity.</title>
        <authorList>
            <person name="Passera A."/>
            <person name="Marcolungo L."/>
            <person name="Casati P."/>
            <person name="Brasca M."/>
            <person name="Quaglino F."/>
            <person name="Delledonne M."/>
        </authorList>
    </citation>
    <scope>NUCLEOTIDE SEQUENCE [LARGE SCALE GENOMIC DNA]</scope>
    <source>
        <strain evidence="4 5">R16</strain>
    </source>
</reference>
<dbReference type="InterPro" id="IPR046357">
    <property type="entry name" value="PPIase_dom_sf"/>
</dbReference>
<keyword evidence="5" id="KW-1185">Reference proteome</keyword>
<dbReference type="PROSITE" id="PS50198">
    <property type="entry name" value="PPIC_PPIASE_2"/>
    <property type="match status" value="1"/>
</dbReference>
<evidence type="ECO:0000313" key="5">
    <source>
        <dbReference type="Proteomes" id="UP000234789"/>
    </source>
</evidence>
<dbReference type="InterPro" id="IPR050245">
    <property type="entry name" value="PrsA_foldase"/>
</dbReference>
<dbReference type="Gene3D" id="3.10.50.40">
    <property type="match status" value="1"/>
</dbReference>
<dbReference type="PROSITE" id="PS01096">
    <property type="entry name" value="PPIC_PPIASE_1"/>
    <property type="match status" value="1"/>
</dbReference>
<protein>
    <submittedName>
        <fullName evidence="4">Foldase protein PrsA</fullName>
        <ecNumber evidence="4">5.2.1.8</ecNumber>
    </submittedName>
</protein>
<evidence type="ECO:0000256" key="1">
    <source>
        <dbReference type="PROSITE-ProRule" id="PRU00278"/>
    </source>
</evidence>
<dbReference type="InterPro" id="IPR000297">
    <property type="entry name" value="PPIase_PpiC"/>
</dbReference>
<proteinExistence type="predicted"/>
<dbReference type="AlphaFoldDB" id="A0A2N5MZU1"/>
<feature type="compositionally biased region" description="Low complexity" evidence="2">
    <location>
        <begin position="316"/>
        <end position="326"/>
    </location>
</feature>